<evidence type="ECO:0000256" key="9">
    <source>
        <dbReference type="ARBA" id="ARBA00022801"/>
    </source>
</evidence>
<dbReference type="InParanoid" id="A0A448YPV9"/>
<accession>A0A448YPV9</accession>
<evidence type="ECO:0000256" key="11">
    <source>
        <dbReference type="PIRNR" id="PIRNR036852"/>
    </source>
</evidence>
<dbReference type="GO" id="GO:0043137">
    <property type="term" value="P:DNA replication, removal of RNA primer"/>
    <property type="evidence" value="ECO:0007669"/>
    <property type="project" value="TreeGrafter"/>
</dbReference>
<dbReference type="Pfam" id="PF01693">
    <property type="entry name" value="Cauli_VI"/>
    <property type="match status" value="1"/>
</dbReference>
<keyword evidence="6 11" id="KW-0540">Nuclease</keyword>
<dbReference type="PIRSF" id="PIRSF036852">
    <property type="entry name" value="Ribonuclease_H1_euk"/>
    <property type="match status" value="1"/>
</dbReference>
<feature type="region of interest" description="Disordered" evidence="12">
    <location>
        <begin position="49"/>
        <end position="74"/>
    </location>
</feature>
<evidence type="ECO:0000256" key="2">
    <source>
        <dbReference type="ARBA" id="ARBA00004065"/>
    </source>
</evidence>
<dbReference type="InterPro" id="IPR017067">
    <property type="entry name" value="RNase_H1_euk"/>
</dbReference>
<evidence type="ECO:0000256" key="5">
    <source>
        <dbReference type="ARBA" id="ARBA00017721"/>
    </source>
</evidence>
<evidence type="ECO:0000256" key="7">
    <source>
        <dbReference type="ARBA" id="ARBA00022723"/>
    </source>
</evidence>
<protein>
    <recommendedName>
        <fullName evidence="5 11">Ribonuclease H</fullName>
        <shortName evidence="11">RNase H</shortName>
        <ecNumber evidence="4 11">3.1.26.4</ecNumber>
    </recommendedName>
</protein>
<dbReference type="EC" id="3.1.26.4" evidence="4 11"/>
<evidence type="ECO:0000259" key="13">
    <source>
        <dbReference type="PROSITE" id="PS50879"/>
    </source>
</evidence>
<evidence type="ECO:0000313" key="14">
    <source>
        <dbReference type="EMBL" id="VEU22907.1"/>
    </source>
</evidence>
<dbReference type="InterPro" id="IPR009027">
    <property type="entry name" value="Ribosomal_bL9/RNase_H1_N"/>
</dbReference>
<dbReference type="Gene3D" id="3.40.970.10">
    <property type="entry name" value="Ribonuclease H1, N-terminal domain"/>
    <property type="match status" value="1"/>
</dbReference>
<dbReference type="Proteomes" id="UP000290900">
    <property type="component" value="Unassembled WGS sequence"/>
</dbReference>
<comment type="catalytic activity">
    <reaction evidence="11">
        <text>Endonucleolytic cleavage to 5'-phosphomonoester.</text>
        <dbReference type="EC" id="3.1.26.4"/>
    </reaction>
</comment>
<dbReference type="Pfam" id="PF00075">
    <property type="entry name" value="RNase_H"/>
    <property type="match status" value="1"/>
</dbReference>
<evidence type="ECO:0000256" key="1">
    <source>
        <dbReference type="ARBA" id="ARBA00001946"/>
    </source>
</evidence>
<keyword evidence="7 11" id="KW-0479">Metal-binding</keyword>
<dbReference type="InterPro" id="IPR050092">
    <property type="entry name" value="RNase_H"/>
</dbReference>
<keyword evidence="15" id="KW-1185">Reference proteome</keyword>
<dbReference type="EMBL" id="CAACVR010000034">
    <property type="protein sequence ID" value="VEU22907.1"/>
    <property type="molecule type" value="Genomic_DNA"/>
</dbReference>
<keyword evidence="10 11" id="KW-0460">Magnesium</keyword>
<dbReference type="SUPFAM" id="SSF53098">
    <property type="entry name" value="Ribonuclease H-like"/>
    <property type="match status" value="1"/>
</dbReference>
<name>A0A448YPV9_BRENA</name>
<dbReference type="InterPro" id="IPR002156">
    <property type="entry name" value="RNaseH_domain"/>
</dbReference>
<dbReference type="PANTHER" id="PTHR10642:SF30">
    <property type="entry name" value="RIBONUCLEASE H"/>
    <property type="match status" value="1"/>
</dbReference>
<sequence>MVKYYAVRSGRSTGVFNDWSRTSSAVNGYSGAEFKSFKSMAEAQNFMNGGSEEASQGSYPGSSEPLGGSLGESFVGSLGGSSGGSSGFSSTYKAHTIYTDGASKNNQSRGRAVAGSGVYYGHNDPRNLAIPLEGERQTNQRAELTAVNKALDGILEDSDGDTKYDIATDSRYTIGSMTNWGEKWKTNGFTSSSGKPVENQDIIKSSLEKIDKINYNYGQKGWGKLEFKHVPGHAGVEGNEMADRLANEGARKA</sequence>
<reference evidence="14 15" key="1">
    <citation type="submission" date="2018-12" db="EMBL/GenBank/DDBJ databases">
        <authorList>
            <person name="Tiukova I."/>
            <person name="Dainat J."/>
        </authorList>
    </citation>
    <scope>NUCLEOTIDE SEQUENCE [LARGE SCALE GENOMIC DNA]</scope>
</reference>
<dbReference type="InterPro" id="IPR037056">
    <property type="entry name" value="RNase_H1_N_sf"/>
</dbReference>
<dbReference type="PROSITE" id="PS50879">
    <property type="entry name" value="RNASE_H_1"/>
    <property type="match status" value="1"/>
</dbReference>
<dbReference type="Gene3D" id="3.30.420.10">
    <property type="entry name" value="Ribonuclease H-like superfamily/Ribonuclease H"/>
    <property type="match status" value="1"/>
</dbReference>
<dbReference type="STRING" id="13370.A0A448YPV9"/>
<evidence type="ECO:0000313" key="15">
    <source>
        <dbReference type="Proteomes" id="UP000290900"/>
    </source>
</evidence>
<keyword evidence="8 11" id="KW-0255">Endonuclease</keyword>
<dbReference type="GO" id="GO:0000287">
    <property type="term" value="F:magnesium ion binding"/>
    <property type="evidence" value="ECO:0007669"/>
    <property type="project" value="UniProtKB-UniRule"/>
</dbReference>
<evidence type="ECO:0000256" key="10">
    <source>
        <dbReference type="ARBA" id="ARBA00022842"/>
    </source>
</evidence>
<dbReference type="InterPro" id="IPR036397">
    <property type="entry name" value="RNaseH_sf"/>
</dbReference>
<dbReference type="CDD" id="cd09280">
    <property type="entry name" value="RNase_HI_eukaryote_like"/>
    <property type="match status" value="1"/>
</dbReference>
<comment type="similarity">
    <text evidence="3 11">Belongs to the RNase H family.</text>
</comment>
<dbReference type="AlphaFoldDB" id="A0A448YPV9"/>
<dbReference type="PANTHER" id="PTHR10642">
    <property type="entry name" value="RIBONUCLEASE H1"/>
    <property type="match status" value="1"/>
</dbReference>
<dbReference type="InterPro" id="IPR012337">
    <property type="entry name" value="RNaseH-like_sf"/>
</dbReference>
<dbReference type="InterPro" id="IPR011320">
    <property type="entry name" value="RNase_H1_N"/>
</dbReference>
<dbReference type="GO" id="GO:0004523">
    <property type="term" value="F:RNA-DNA hybrid ribonuclease activity"/>
    <property type="evidence" value="ECO:0007669"/>
    <property type="project" value="UniProtKB-UniRule"/>
</dbReference>
<comment type="function">
    <text evidence="2 11">Endonuclease that specifically degrades the RNA of RNA-DNA hybrids.</text>
</comment>
<comment type="cofactor">
    <cofactor evidence="1 11">
        <name>Mg(2+)</name>
        <dbReference type="ChEBI" id="CHEBI:18420"/>
    </cofactor>
</comment>
<dbReference type="OrthoDB" id="407198at2759"/>
<proteinExistence type="inferred from homology"/>
<feature type="compositionally biased region" description="Low complexity" evidence="12">
    <location>
        <begin position="57"/>
        <end position="74"/>
    </location>
</feature>
<gene>
    <name evidence="14" type="ORF">BRENAR_LOCUS3638</name>
</gene>
<dbReference type="SUPFAM" id="SSF55658">
    <property type="entry name" value="L9 N-domain-like"/>
    <property type="match status" value="1"/>
</dbReference>
<dbReference type="FunFam" id="3.40.970.10:FF:000002">
    <property type="entry name" value="Ribonuclease H"/>
    <property type="match status" value="1"/>
</dbReference>
<evidence type="ECO:0000256" key="8">
    <source>
        <dbReference type="ARBA" id="ARBA00022759"/>
    </source>
</evidence>
<evidence type="ECO:0000256" key="6">
    <source>
        <dbReference type="ARBA" id="ARBA00022722"/>
    </source>
</evidence>
<dbReference type="FunCoup" id="A0A448YPV9">
    <property type="interactions" value="256"/>
</dbReference>
<evidence type="ECO:0000256" key="4">
    <source>
        <dbReference type="ARBA" id="ARBA00012180"/>
    </source>
</evidence>
<keyword evidence="9 11" id="KW-0378">Hydrolase</keyword>
<organism evidence="14 15">
    <name type="scientific">Brettanomyces naardenensis</name>
    <name type="common">Yeast</name>
    <dbReference type="NCBI Taxonomy" id="13370"/>
    <lineage>
        <taxon>Eukaryota</taxon>
        <taxon>Fungi</taxon>
        <taxon>Dikarya</taxon>
        <taxon>Ascomycota</taxon>
        <taxon>Saccharomycotina</taxon>
        <taxon>Pichiomycetes</taxon>
        <taxon>Pichiales</taxon>
        <taxon>Pichiaceae</taxon>
        <taxon>Brettanomyces</taxon>
    </lineage>
</organism>
<dbReference type="GO" id="GO:0003676">
    <property type="term" value="F:nucleic acid binding"/>
    <property type="evidence" value="ECO:0007669"/>
    <property type="project" value="UniProtKB-UniRule"/>
</dbReference>
<feature type="domain" description="RNase H type-1" evidence="13">
    <location>
        <begin position="91"/>
        <end position="251"/>
    </location>
</feature>
<evidence type="ECO:0000256" key="12">
    <source>
        <dbReference type="SAM" id="MobiDB-lite"/>
    </source>
</evidence>
<evidence type="ECO:0000256" key="3">
    <source>
        <dbReference type="ARBA" id="ARBA00005300"/>
    </source>
</evidence>